<dbReference type="Pfam" id="PF00107">
    <property type="entry name" value="ADH_zinc_N"/>
    <property type="match status" value="1"/>
</dbReference>
<gene>
    <name evidence="9" type="ORF">FIBRA_09585</name>
</gene>
<evidence type="ECO:0000259" key="7">
    <source>
        <dbReference type="Pfam" id="PF08240"/>
    </source>
</evidence>
<dbReference type="InterPro" id="IPR036291">
    <property type="entry name" value="NAD(P)-bd_dom_sf"/>
</dbReference>
<dbReference type="SUPFAM" id="SSF51735">
    <property type="entry name" value="NAD(P)-binding Rossmann-fold domains"/>
    <property type="match status" value="1"/>
</dbReference>
<dbReference type="Pfam" id="PF08240">
    <property type="entry name" value="ADH_N"/>
    <property type="match status" value="1"/>
</dbReference>
<dbReference type="STRING" id="599839.J7S6P3"/>
<feature type="domain" description="Alcohol dehydrogenase-like N-terminal" evidence="7">
    <location>
        <begin position="32"/>
        <end position="143"/>
    </location>
</feature>
<dbReference type="PANTHER" id="PTHR42940:SF7">
    <property type="entry name" value="ALCOHOL DEHYDROGENASE-LIKE N-TERMINAL DOMAIN-CONTAINING PROTEIN"/>
    <property type="match status" value="1"/>
</dbReference>
<keyword evidence="5" id="KW-0560">Oxidoreductase</keyword>
<dbReference type="OrthoDB" id="1560166at2759"/>
<evidence type="ECO:0000259" key="6">
    <source>
        <dbReference type="Pfam" id="PF00107"/>
    </source>
</evidence>
<accession>J7S6P3</accession>
<dbReference type="InterPro" id="IPR011032">
    <property type="entry name" value="GroES-like_sf"/>
</dbReference>
<evidence type="ECO:0000256" key="4">
    <source>
        <dbReference type="ARBA" id="ARBA00022833"/>
    </source>
</evidence>
<dbReference type="InterPro" id="IPR013149">
    <property type="entry name" value="ADH-like_C"/>
</dbReference>
<keyword evidence="4" id="KW-0862">Zinc</keyword>
<evidence type="ECO:0000313" key="10">
    <source>
        <dbReference type="Proteomes" id="UP000006352"/>
    </source>
</evidence>
<comment type="similarity">
    <text evidence="2">Belongs to the zinc-containing alcohol dehydrogenase family.</text>
</comment>
<dbReference type="InParanoid" id="J7S6P3"/>
<reference evidence="9 10" key="1">
    <citation type="journal article" date="2012" name="Appl. Environ. Microbiol.">
        <title>Short-read sequencing for genomic analysis of the brown rot fungus Fibroporia radiculosa.</title>
        <authorList>
            <person name="Tang J.D."/>
            <person name="Perkins A.D."/>
            <person name="Sonstegard T.S."/>
            <person name="Schroeder S.G."/>
            <person name="Burgess S.C."/>
            <person name="Diehl S.V."/>
        </authorList>
    </citation>
    <scope>NUCLEOTIDE SEQUENCE [LARGE SCALE GENOMIC DNA]</scope>
    <source>
        <strain evidence="9 10">TFFH 294</strain>
    </source>
</reference>
<protein>
    <recommendedName>
        <fullName evidence="11">Enoyl reductase (ER) domain-containing protein</fullName>
    </recommendedName>
</protein>
<dbReference type="GeneID" id="24102139"/>
<evidence type="ECO:0000256" key="3">
    <source>
        <dbReference type="ARBA" id="ARBA00022723"/>
    </source>
</evidence>
<evidence type="ECO:0008006" key="11">
    <source>
        <dbReference type="Google" id="ProtNLM"/>
    </source>
</evidence>
<evidence type="ECO:0000256" key="5">
    <source>
        <dbReference type="ARBA" id="ARBA00023002"/>
    </source>
</evidence>
<dbReference type="Gene3D" id="3.90.180.10">
    <property type="entry name" value="Medium-chain alcohol dehydrogenases, catalytic domain"/>
    <property type="match status" value="1"/>
</dbReference>
<dbReference type="SUPFAM" id="SSF50129">
    <property type="entry name" value="GroES-like"/>
    <property type="match status" value="1"/>
</dbReference>
<dbReference type="InterPro" id="IPR013154">
    <property type="entry name" value="ADH-like_N"/>
</dbReference>
<evidence type="ECO:0000256" key="1">
    <source>
        <dbReference type="ARBA" id="ARBA00001947"/>
    </source>
</evidence>
<evidence type="ECO:0000259" key="8">
    <source>
        <dbReference type="Pfam" id="PF12697"/>
    </source>
</evidence>
<feature type="domain" description="Alcohol dehydrogenase-like C-terminal" evidence="6">
    <location>
        <begin position="184"/>
        <end position="307"/>
    </location>
</feature>
<name>J7S6P3_9APHY</name>
<keyword evidence="3" id="KW-0479">Metal-binding</keyword>
<dbReference type="InterPro" id="IPR029058">
    <property type="entry name" value="AB_hydrolase_fold"/>
</dbReference>
<dbReference type="Proteomes" id="UP000006352">
    <property type="component" value="Unassembled WGS sequence"/>
</dbReference>
<dbReference type="AlphaFoldDB" id="J7S6P3"/>
<dbReference type="GO" id="GO:0005737">
    <property type="term" value="C:cytoplasm"/>
    <property type="evidence" value="ECO:0007669"/>
    <property type="project" value="TreeGrafter"/>
</dbReference>
<comment type="cofactor">
    <cofactor evidence="1">
        <name>Zn(2+)</name>
        <dbReference type="ChEBI" id="CHEBI:29105"/>
    </cofactor>
</comment>
<evidence type="ECO:0000313" key="9">
    <source>
        <dbReference type="EMBL" id="CCM07239.1"/>
    </source>
</evidence>
<dbReference type="InterPro" id="IPR000073">
    <property type="entry name" value="AB_hydrolase_1"/>
</dbReference>
<proteinExistence type="inferred from homology"/>
<dbReference type="Gene3D" id="3.40.50.1820">
    <property type="entry name" value="alpha/beta hydrolase"/>
    <property type="match status" value="1"/>
</dbReference>
<dbReference type="SUPFAM" id="SSF53474">
    <property type="entry name" value="alpha/beta-Hydrolases"/>
    <property type="match status" value="1"/>
</dbReference>
<dbReference type="Pfam" id="PF12697">
    <property type="entry name" value="Abhydrolase_6"/>
    <property type="match status" value="1"/>
</dbReference>
<dbReference type="GO" id="GO:0004022">
    <property type="term" value="F:alcohol dehydrogenase (NAD+) activity"/>
    <property type="evidence" value="ECO:0007669"/>
    <property type="project" value="TreeGrafter"/>
</dbReference>
<dbReference type="RefSeq" id="XP_012177260.1">
    <property type="nucleotide sequence ID" value="XM_012321870.1"/>
</dbReference>
<dbReference type="HOGENOM" id="CLU_412792_0_0_1"/>
<dbReference type="GO" id="GO:0046872">
    <property type="term" value="F:metal ion binding"/>
    <property type="evidence" value="ECO:0007669"/>
    <property type="project" value="UniProtKB-KW"/>
</dbReference>
<dbReference type="EMBL" id="HE797711">
    <property type="protein sequence ID" value="CCM07239.1"/>
    <property type="molecule type" value="Genomic_DNA"/>
</dbReference>
<dbReference type="PANTHER" id="PTHR42940">
    <property type="entry name" value="ALCOHOL DEHYDROGENASE 1-RELATED"/>
    <property type="match status" value="1"/>
</dbReference>
<keyword evidence="10" id="KW-1185">Reference proteome</keyword>
<sequence length="665" mass="70501">MAFQCPKSYRAYAFLERGGSLCAIDVPWKDPQPGHVVVKVLACGVCASDEAVRYQFFPTVVYPRIPGHEIIGDVVAVAPGEVQWKLGDRIGAGWHVGHCSACDRCRLGDFVTCPLSALSPTGVGSDGGYAEYVTLRSEALASISREIDPAEAAPFLCAGVTSFNALRNMQASPSDLVAIQGVGGVGHIAIQIARQMGFHTIALSSSADKRESALELGAHEFISGTAEAQVATLKALGGARIILCTAPDIGAMTTLVDGLACDGQLLVLSFIADSLPIPIVPMLARRLSVRGWPYGTGKDCEDAVKFATLHGIKPITEEARESVYYERETLQAAKPHVPRMFGLCARALGEDTGCGTAAGLASVWVTGALGPETVKSSDGTPIYAEAIGDCRNPSLVLVHGLNLSAATFDNVFYDQRLLSHAYMVRYDLRGHGRSGKPDSAEGYQSSLFADDFASYGCSVVSDICQHLGPSALSGVICLAGVPYVGPVLDRIATPTVLGFLPCLTDTRDVALCGRTKAAFVDTLFEHPERVEFNVKASWIGQALLQPPAVCALVLARAQDPAGLFEAGRRGLPLLVLGGTADRQVRSEAVAREMRAHFADMDVLLVEGGGHALFYERQDAVVAAVLRFLERVAGASAADAEGRPRPGGYWGPRRGAKDLPSIMFDN</sequence>
<dbReference type="Gene3D" id="3.40.50.720">
    <property type="entry name" value="NAD(P)-binding Rossmann-like Domain"/>
    <property type="match status" value="1"/>
</dbReference>
<organism evidence="9 10">
    <name type="scientific">Fibroporia radiculosa</name>
    <dbReference type="NCBI Taxonomy" id="599839"/>
    <lineage>
        <taxon>Eukaryota</taxon>
        <taxon>Fungi</taxon>
        <taxon>Dikarya</taxon>
        <taxon>Basidiomycota</taxon>
        <taxon>Agaricomycotina</taxon>
        <taxon>Agaricomycetes</taxon>
        <taxon>Polyporales</taxon>
        <taxon>Fibroporiaceae</taxon>
        <taxon>Fibroporia</taxon>
    </lineage>
</organism>
<feature type="domain" description="AB hydrolase-1" evidence="8">
    <location>
        <begin position="395"/>
        <end position="623"/>
    </location>
</feature>
<evidence type="ECO:0000256" key="2">
    <source>
        <dbReference type="ARBA" id="ARBA00008072"/>
    </source>
</evidence>